<dbReference type="GO" id="GO:0005739">
    <property type="term" value="C:mitochondrion"/>
    <property type="evidence" value="ECO:0007669"/>
    <property type="project" value="UniProtKB-SubCell"/>
</dbReference>
<keyword evidence="4" id="KW-0521">NADP</keyword>
<dbReference type="PRINTS" id="PR00081">
    <property type="entry name" value="GDHRDH"/>
</dbReference>
<evidence type="ECO:0000256" key="1">
    <source>
        <dbReference type="ARBA" id="ARBA00004173"/>
    </source>
</evidence>
<dbReference type="OrthoDB" id="5327538at2759"/>
<feature type="region of interest" description="Disordered" evidence="9">
    <location>
        <begin position="285"/>
        <end position="308"/>
    </location>
</feature>
<organism evidence="11 12">
    <name type="scientific">Hypsibius exemplaris</name>
    <name type="common">Freshwater tardigrade</name>
    <dbReference type="NCBI Taxonomy" id="2072580"/>
    <lineage>
        <taxon>Eukaryota</taxon>
        <taxon>Metazoa</taxon>
        <taxon>Ecdysozoa</taxon>
        <taxon>Tardigrada</taxon>
        <taxon>Eutardigrada</taxon>
        <taxon>Parachela</taxon>
        <taxon>Hypsibioidea</taxon>
        <taxon>Hypsibiidae</taxon>
        <taxon>Hypsibius</taxon>
    </lineage>
</organism>
<dbReference type="InterPro" id="IPR003033">
    <property type="entry name" value="SCP2_sterol-bd_dom"/>
</dbReference>
<dbReference type="GO" id="GO:0005777">
    <property type="term" value="C:peroxisome"/>
    <property type="evidence" value="ECO:0007669"/>
    <property type="project" value="UniProtKB-SubCell"/>
</dbReference>
<keyword evidence="5" id="KW-0560">Oxidoreductase</keyword>
<dbReference type="Pfam" id="PF00106">
    <property type="entry name" value="adh_short"/>
    <property type="match status" value="1"/>
</dbReference>
<dbReference type="Pfam" id="PF02036">
    <property type="entry name" value="SCP2"/>
    <property type="match status" value="1"/>
</dbReference>
<evidence type="ECO:0000313" key="11">
    <source>
        <dbReference type="EMBL" id="OQV25798.1"/>
    </source>
</evidence>
<evidence type="ECO:0000256" key="9">
    <source>
        <dbReference type="SAM" id="MobiDB-lite"/>
    </source>
</evidence>
<comment type="caution">
    <text evidence="11">The sequence shown here is derived from an EMBL/GenBank/DDBJ whole genome shotgun (WGS) entry which is preliminary data.</text>
</comment>
<dbReference type="Proteomes" id="UP000192578">
    <property type="component" value="Unassembled WGS sequence"/>
</dbReference>
<sequence>MQNTGKLAGKTIFITGGSRGIGKAIALKAAKDKANIIIAAKTADPHPKLEGTIFSAAKEIEAAGGQCLPVQVDVREEGQVQEAVDKAVKQFGGLDILVNNASAIFLAGTQETPMKRYDLMNQINARGTYLTSKICIPHLLKSKNPHILNLSPPLNLNPVWFKGNLAYTMAKYGMSMCVLGMSAEFRDEAVWTAAMEMMTGDESSKKCRKPEICADAFYAIVTQDSRKFTGNFCIDDKVLADAGITDFEQYAVEPGQELMPDFFLDAADGMGGIIREQSDKAFAAKARAENAASKGKPQSHSAGGGGENHAAIFDAIGQHIKAKPDPKLKGTYVFQVGEKSWFLNVENGDQGEGEAPSGKPIATLSMNDADFLEIFSGKLQSATAYMSGRLKIKGDMGAAMKLDKLLAQKNKK</sequence>
<dbReference type="InterPro" id="IPR051935">
    <property type="entry name" value="HSDL2"/>
</dbReference>
<accession>A0A1W0XEH1</accession>
<evidence type="ECO:0000256" key="6">
    <source>
        <dbReference type="ARBA" id="ARBA00023128"/>
    </source>
</evidence>
<evidence type="ECO:0000256" key="8">
    <source>
        <dbReference type="ARBA" id="ARBA00040243"/>
    </source>
</evidence>
<dbReference type="FunFam" id="3.40.50.720:FF:000301">
    <property type="entry name" value="Hydroxysteroid dehydrogenase like 2"/>
    <property type="match status" value="1"/>
</dbReference>
<dbReference type="AlphaFoldDB" id="A0A1W0XEH1"/>
<name>A0A1W0XEH1_HYPEX</name>
<dbReference type="InterPro" id="IPR036527">
    <property type="entry name" value="SCP2_sterol-bd_dom_sf"/>
</dbReference>
<dbReference type="EMBL" id="MTYJ01000002">
    <property type="protein sequence ID" value="OQV25798.1"/>
    <property type="molecule type" value="Genomic_DNA"/>
</dbReference>
<protein>
    <recommendedName>
        <fullName evidence="8">Hydroxysteroid dehydrogenase-like protein 2</fullName>
    </recommendedName>
</protein>
<comment type="subcellular location">
    <subcellularLocation>
        <location evidence="1">Mitochondrion</location>
    </subcellularLocation>
    <subcellularLocation>
        <location evidence="2">Peroxisome</location>
    </subcellularLocation>
</comment>
<dbReference type="InterPro" id="IPR036291">
    <property type="entry name" value="NAD(P)-bd_dom_sf"/>
</dbReference>
<evidence type="ECO:0000256" key="3">
    <source>
        <dbReference type="ARBA" id="ARBA00006484"/>
    </source>
</evidence>
<evidence type="ECO:0000256" key="7">
    <source>
        <dbReference type="ARBA" id="ARBA00023140"/>
    </source>
</evidence>
<keyword evidence="12" id="KW-1185">Reference proteome</keyword>
<keyword evidence="7" id="KW-0576">Peroxisome</keyword>
<dbReference type="CDD" id="cd09762">
    <property type="entry name" value="HSDL2_SDR_c"/>
    <property type="match status" value="1"/>
</dbReference>
<evidence type="ECO:0000259" key="10">
    <source>
        <dbReference type="Pfam" id="PF02036"/>
    </source>
</evidence>
<evidence type="ECO:0000256" key="2">
    <source>
        <dbReference type="ARBA" id="ARBA00004275"/>
    </source>
</evidence>
<dbReference type="PANTHER" id="PTHR42808">
    <property type="entry name" value="HYDROXYSTEROID DEHYDROGENASE-LIKE PROTEIN 2"/>
    <property type="match status" value="1"/>
</dbReference>
<dbReference type="PANTHER" id="PTHR42808:SF3">
    <property type="entry name" value="HYDROXYSTEROID DEHYDROGENASE-LIKE PROTEIN 2"/>
    <property type="match status" value="1"/>
</dbReference>
<proteinExistence type="inferred from homology"/>
<evidence type="ECO:0000313" key="12">
    <source>
        <dbReference type="Proteomes" id="UP000192578"/>
    </source>
</evidence>
<dbReference type="Gene3D" id="3.40.50.720">
    <property type="entry name" value="NAD(P)-binding Rossmann-like Domain"/>
    <property type="match status" value="1"/>
</dbReference>
<dbReference type="SUPFAM" id="SSF55718">
    <property type="entry name" value="SCP-like"/>
    <property type="match status" value="1"/>
</dbReference>
<evidence type="ECO:0000256" key="4">
    <source>
        <dbReference type="ARBA" id="ARBA00022857"/>
    </source>
</evidence>
<dbReference type="SUPFAM" id="SSF51735">
    <property type="entry name" value="NAD(P)-binding Rossmann-fold domains"/>
    <property type="match status" value="1"/>
</dbReference>
<evidence type="ECO:0000256" key="5">
    <source>
        <dbReference type="ARBA" id="ARBA00023002"/>
    </source>
</evidence>
<keyword evidence="6" id="KW-0496">Mitochondrion</keyword>
<dbReference type="Gene3D" id="3.30.1050.10">
    <property type="entry name" value="SCP2 sterol-binding domain"/>
    <property type="match status" value="1"/>
</dbReference>
<gene>
    <name evidence="11" type="ORF">BV898_00723</name>
</gene>
<dbReference type="GO" id="GO:0016491">
    <property type="term" value="F:oxidoreductase activity"/>
    <property type="evidence" value="ECO:0007669"/>
    <property type="project" value="UniProtKB-KW"/>
</dbReference>
<feature type="compositionally biased region" description="Low complexity" evidence="9">
    <location>
        <begin position="285"/>
        <end position="294"/>
    </location>
</feature>
<dbReference type="NCBIfam" id="NF006133">
    <property type="entry name" value="PRK08278.1"/>
    <property type="match status" value="1"/>
</dbReference>
<dbReference type="InterPro" id="IPR002347">
    <property type="entry name" value="SDR_fam"/>
</dbReference>
<comment type="similarity">
    <text evidence="3">Belongs to the short-chain dehydrogenases/reductases (SDR) family.</text>
</comment>
<feature type="domain" description="SCP2" evidence="10">
    <location>
        <begin position="327"/>
        <end position="406"/>
    </location>
</feature>
<reference evidence="12" key="1">
    <citation type="submission" date="2017-01" db="EMBL/GenBank/DDBJ databases">
        <title>Comparative genomics of anhydrobiosis in the tardigrade Hypsibius dujardini.</title>
        <authorList>
            <person name="Yoshida Y."/>
            <person name="Koutsovoulos G."/>
            <person name="Laetsch D."/>
            <person name="Stevens L."/>
            <person name="Kumar S."/>
            <person name="Horikawa D."/>
            <person name="Ishino K."/>
            <person name="Komine S."/>
            <person name="Tomita M."/>
            <person name="Blaxter M."/>
            <person name="Arakawa K."/>
        </authorList>
    </citation>
    <scope>NUCLEOTIDE SEQUENCE [LARGE SCALE GENOMIC DNA]</scope>
    <source>
        <strain evidence="12">Z151</strain>
    </source>
</reference>